<accession>A0A098YUF6</accession>
<organism evidence="2 3">
    <name type="scientific">Hoylesella timonensis S9-PR14</name>
    <dbReference type="NCBI Taxonomy" id="1401062"/>
    <lineage>
        <taxon>Bacteria</taxon>
        <taxon>Pseudomonadati</taxon>
        <taxon>Bacteroidota</taxon>
        <taxon>Bacteroidia</taxon>
        <taxon>Bacteroidales</taxon>
        <taxon>Prevotellaceae</taxon>
        <taxon>Hoylesella</taxon>
    </lineage>
</organism>
<evidence type="ECO:0000313" key="3">
    <source>
        <dbReference type="Proteomes" id="UP000029723"/>
    </source>
</evidence>
<reference evidence="2 3" key="1">
    <citation type="submission" date="2014-07" db="EMBL/GenBank/DDBJ databases">
        <authorList>
            <person name="McCorrison J."/>
            <person name="Sanka R."/>
            <person name="Torralba M."/>
            <person name="Gillis M."/>
            <person name="Haft D.H."/>
            <person name="Methe B."/>
            <person name="Sutton G."/>
            <person name="Nelson K.E."/>
        </authorList>
    </citation>
    <scope>NUCLEOTIDE SEQUENCE [LARGE SCALE GENOMIC DNA]</scope>
    <source>
        <strain evidence="2 3">S9-PR14</strain>
    </source>
</reference>
<dbReference type="Proteomes" id="UP000029723">
    <property type="component" value="Unassembled WGS sequence"/>
</dbReference>
<name>A0A098YUF6_9BACT</name>
<evidence type="ECO:0000313" key="2">
    <source>
        <dbReference type="EMBL" id="KGI22971.1"/>
    </source>
</evidence>
<proteinExistence type="predicted"/>
<dbReference type="OrthoDB" id="1440774at2"/>
<sequence length="284" mass="32480">MKKLFIIIVYMFMSFTVHAQITAPFPQNLQKKSAIDTARYKVTYNLKYKNHPADKNYLSDVRNVYIGKRYVRDFSDIIFHFDSLCTEASRHGAVTRSNIQGNPWPIELIVEGGKKADIKYRMPLQTGVLNFQQDLPLFNWKFIEGTDTIIGYPCSKATVSFAGRNYTAWYTQEIPLPFGPYKFGGLPGLILRIQDSEEQYIWEAIGFERSNAQILTYKYEGEKKCSVEETSKTIARIFKSPLSFISASMGGGKITMLDKNGKVKKSNDADSYTIPYKSLEIEDE</sequence>
<keyword evidence="1" id="KW-0732">Signal</keyword>
<dbReference type="AlphaFoldDB" id="A0A098YUF6"/>
<feature type="chain" id="PRO_5001942816" evidence="1">
    <location>
        <begin position="20"/>
        <end position="284"/>
    </location>
</feature>
<dbReference type="NCBIfam" id="TIGR01200">
    <property type="entry name" value="GLPGLI"/>
    <property type="match status" value="1"/>
</dbReference>
<feature type="signal peptide" evidence="1">
    <location>
        <begin position="1"/>
        <end position="19"/>
    </location>
</feature>
<dbReference type="Pfam" id="PF09697">
    <property type="entry name" value="Porph_ging"/>
    <property type="match status" value="1"/>
</dbReference>
<dbReference type="RefSeq" id="WP_036926035.1">
    <property type="nucleotide sequence ID" value="NZ_JRPQ01000030.1"/>
</dbReference>
<evidence type="ECO:0000256" key="1">
    <source>
        <dbReference type="SAM" id="SignalP"/>
    </source>
</evidence>
<protein>
    <submittedName>
        <fullName evidence="2">Porphyromonas gingivalis family protein</fullName>
    </submittedName>
</protein>
<gene>
    <name evidence="2" type="ORF">HMPREF9304_01400</name>
</gene>
<comment type="caution">
    <text evidence="2">The sequence shown here is derived from an EMBL/GenBank/DDBJ whole genome shotgun (WGS) entry which is preliminary data.</text>
</comment>
<dbReference type="EMBL" id="JRPQ01000030">
    <property type="protein sequence ID" value="KGI22971.1"/>
    <property type="molecule type" value="Genomic_DNA"/>
</dbReference>
<dbReference type="InterPro" id="IPR005901">
    <property type="entry name" value="GLPGLI"/>
</dbReference>